<dbReference type="GO" id="GO:0005886">
    <property type="term" value="C:plasma membrane"/>
    <property type="evidence" value="ECO:0007669"/>
    <property type="project" value="UniProtKB-SubCell"/>
</dbReference>
<keyword evidence="6 7" id="KW-0472">Membrane</keyword>
<evidence type="ECO:0000256" key="6">
    <source>
        <dbReference type="ARBA" id="ARBA00023136"/>
    </source>
</evidence>
<dbReference type="GeneID" id="95390022"/>
<dbReference type="SUPFAM" id="SSF161098">
    <property type="entry name" value="MetI-like"/>
    <property type="match status" value="1"/>
</dbReference>
<dbReference type="AlphaFoldDB" id="A0A7W5V9I2"/>
<feature type="transmembrane region" description="Helical" evidence="7">
    <location>
        <begin position="175"/>
        <end position="199"/>
    </location>
</feature>
<dbReference type="EMBL" id="JACIBV010000001">
    <property type="protein sequence ID" value="MBB3727744.1"/>
    <property type="molecule type" value="Genomic_DNA"/>
</dbReference>
<evidence type="ECO:0000313" key="9">
    <source>
        <dbReference type="EMBL" id="MBB3727744.1"/>
    </source>
</evidence>
<reference evidence="9 10" key="1">
    <citation type="submission" date="2020-08" db="EMBL/GenBank/DDBJ databases">
        <title>Sequencing the genomes of 1000 actinobacteria strains.</title>
        <authorList>
            <person name="Klenk H.-P."/>
        </authorList>
    </citation>
    <scope>NUCLEOTIDE SEQUENCE [LARGE SCALE GENOMIC DNA]</scope>
    <source>
        <strain evidence="9 10">DSM 44320</strain>
    </source>
</reference>
<dbReference type="Gene3D" id="1.10.3720.10">
    <property type="entry name" value="MetI-like"/>
    <property type="match status" value="1"/>
</dbReference>
<evidence type="ECO:0000256" key="3">
    <source>
        <dbReference type="ARBA" id="ARBA00022475"/>
    </source>
</evidence>
<dbReference type="InterPro" id="IPR000515">
    <property type="entry name" value="MetI-like"/>
</dbReference>
<comment type="caution">
    <text evidence="9">The sequence shown here is derived from an EMBL/GenBank/DDBJ whole genome shotgun (WGS) entry which is preliminary data.</text>
</comment>
<dbReference type="Pfam" id="PF00528">
    <property type="entry name" value="BPD_transp_1"/>
    <property type="match status" value="1"/>
</dbReference>
<dbReference type="PANTHER" id="PTHR30151">
    <property type="entry name" value="ALKANE SULFONATE ABC TRANSPORTER-RELATED, MEMBRANE SUBUNIT"/>
    <property type="match status" value="1"/>
</dbReference>
<keyword evidence="5 7" id="KW-1133">Transmembrane helix</keyword>
<keyword evidence="2 7" id="KW-0813">Transport</keyword>
<evidence type="ECO:0000256" key="2">
    <source>
        <dbReference type="ARBA" id="ARBA00022448"/>
    </source>
</evidence>
<evidence type="ECO:0000256" key="1">
    <source>
        <dbReference type="ARBA" id="ARBA00004651"/>
    </source>
</evidence>
<evidence type="ECO:0000259" key="8">
    <source>
        <dbReference type="PROSITE" id="PS50928"/>
    </source>
</evidence>
<organism evidence="9 10">
    <name type="scientific">Nonomuraea dietziae</name>
    <dbReference type="NCBI Taxonomy" id="65515"/>
    <lineage>
        <taxon>Bacteria</taxon>
        <taxon>Bacillati</taxon>
        <taxon>Actinomycetota</taxon>
        <taxon>Actinomycetes</taxon>
        <taxon>Streptosporangiales</taxon>
        <taxon>Streptosporangiaceae</taxon>
        <taxon>Nonomuraea</taxon>
    </lineage>
</organism>
<evidence type="ECO:0000256" key="7">
    <source>
        <dbReference type="RuleBase" id="RU363032"/>
    </source>
</evidence>
<dbReference type="PANTHER" id="PTHR30151:SF0">
    <property type="entry name" value="ABC TRANSPORTER PERMEASE PROTEIN MJ0413-RELATED"/>
    <property type="match status" value="1"/>
</dbReference>
<dbReference type="PROSITE" id="PS50928">
    <property type="entry name" value="ABC_TM1"/>
    <property type="match status" value="1"/>
</dbReference>
<keyword evidence="10" id="KW-1185">Reference proteome</keyword>
<name>A0A7W5V9I2_9ACTN</name>
<feature type="transmembrane region" description="Helical" evidence="7">
    <location>
        <begin position="65"/>
        <end position="86"/>
    </location>
</feature>
<dbReference type="InterPro" id="IPR035906">
    <property type="entry name" value="MetI-like_sf"/>
</dbReference>
<feature type="transmembrane region" description="Helical" evidence="7">
    <location>
        <begin position="123"/>
        <end position="142"/>
    </location>
</feature>
<dbReference type="GO" id="GO:0055085">
    <property type="term" value="P:transmembrane transport"/>
    <property type="evidence" value="ECO:0007669"/>
    <property type="project" value="InterPro"/>
</dbReference>
<protein>
    <submittedName>
        <fullName evidence="9">NitT/TauT family transport system permease protein</fullName>
    </submittedName>
</protein>
<proteinExistence type="inferred from homology"/>
<comment type="similarity">
    <text evidence="7">Belongs to the binding-protein-dependent transport system permease family.</text>
</comment>
<gene>
    <name evidence="9" type="ORF">FHR33_003604</name>
</gene>
<feature type="transmembrane region" description="Helical" evidence="7">
    <location>
        <begin position="98"/>
        <end position="117"/>
    </location>
</feature>
<evidence type="ECO:0000256" key="4">
    <source>
        <dbReference type="ARBA" id="ARBA00022692"/>
    </source>
</evidence>
<feature type="transmembrane region" description="Helical" evidence="7">
    <location>
        <begin position="40"/>
        <end position="59"/>
    </location>
</feature>
<evidence type="ECO:0000256" key="5">
    <source>
        <dbReference type="ARBA" id="ARBA00022989"/>
    </source>
</evidence>
<accession>A0A7W5V9I2</accession>
<keyword evidence="4 7" id="KW-0812">Transmembrane</keyword>
<dbReference type="RefSeq" id="WP_183648734.1">
    <property type="nucleotide sequence ID" value="NZ_BAAAXX010000069.1"/>
</dbReference>
<evidence type="ECO:0000313" key="10">
    <source>
        <dbReference type="Proteomes" id="UP000579945"/>
    </source>
</evidence>
<feature type="transmembrane region" description="Helical" evidence="7">
    <location>
        <begin position="6"/>
        <end position="28"/>
    </location>
</feature>
<feature type="domain" description="ABC transmembrane type-1" evidence="8">
    <location>
        <begin position="57"/>
        <end position="238"/>
    </location>
</feature>
<dbReference type="Proteomes" id="UP000579945">
    <property type="component" value="Unassembled WGS sequence"/>
</dbReference>
<feature type="transmembrane region" description="Helical" evidence="7">
    <location>
        <begin position="219"/>
        <end position="240"/>
    </location>
</feature>
<dbReference type="CDD" id="cd06261">
    <property type="entry name" value="TM_PBP2"/>
    <property type="match status" value="1"/>
</dbReference>
<sequence>MISARILRGVAGVAGFLIVGELTIRFGLTDDVVFPPPSLVLWEAMGLLADPVFLSGVAITLTNWALGLIASVVIAVPLGVLLGSLASVERATRPLLEFLRPIPSVAIIPLAILLIPVDSMMKVSVIVYASLWPVLINTLYGMHDVDPLAKESLRSFGFGAIDVLRRVSLPSAAPFMLTGVRIAAGIALILAVSAELLAGGTGGIGVFVIQAGSGNRTDLILAATFWAGIIGMVANSLLVLAERRLFHWHQARTGATT</sequence>
<comment type="subcellular location">
    <subcellularLocation>
        <location evidence="1 7">Cell membrane</location>
        <topology evidence="1 7">Multi-pass membrane protein</topology>
    </subcellularLocation>
</comment>
<keyword evidence="3" id="KW-1003">Cell membrane</keyword>